<keyword evidence="5" id="KW-1185">Reference proteome</keyword>
<gene>
    <name evidence="4" type="ORF">M501DRAFT_1057477</name>
</gene>
<dbReference type="EMBL" id="MU006095">
    <property type="protein sequence ID" value="KAF2839194.1"/>
    <property type="molecule type" value="Genomic_DNA"/>
</dbReference>
<dbReference type="NCBIfam" id="NF041278">
    <property type="entry name" value="CmcJ_NvfI_EfuI"/>
    <property type="match status" value="1"/>
</dbReference>
<dbReference type="PANTHER" id="PTHR34598:SF3">
    <property type="entry name" value="OXIDOREDUCTASE AN1597"/>
    <property type="match status" value="1"/>
</dbReference>
<dbReference type="InterPro" id="IPR036928">
    <property type="entry name" value="AS_sf"/>
</dbReference>
<evidence type="ECO:0000256" key="1">
    <source>
        <dbReference type="ARBA" id="ARBA00023002"/>
    </source>
</evidence>
<dbReference type="SUPFAM" id="SSF75304">
    <property type="entry name" value="Amidase signature (AS) enzymes"/>
    <property type="match status" value="1"/>
</dbReference>
<dbReference type="PANTHER" id="PTHR34598">
    <property type="entry name" value="BLL6449 PROTEIN"/>
    <property type="match status" value="1"/>
</dbReference>
<evidence type="ECO:0000313" key="4">
    <source>
        <dbReference type="EMBL" id="KAF2839194.1"/>
    </source>
</evidence>
<feature type="domain" description="Amidase" evidence="3">
    <location>
        <begin position="338"/>
        <end position="425"/>
    </location>
</feature>
<evidence type="ECO:0000259" key="3">
    <source>
        <dbReference type="Pfam" id="PF01425"/>
    </source>
</evidence>
<sequence length="435" mass="48621">MSEAVLGSIRYVNKNESTDPCEKGFILHYAAPPGFPQNNFSIESYKGIKIHNLRTANLAWDEHGPKIASINSNGMAPEKFDDDDWIEKVYLPELHRSICKALGGKDVTVFDWMLRKRAVSFPQRNVGEKNEDQPQPSLSAHIDYTTGELDGRVDRYFGKERERLSNRRYQVINVWKPLEGPCRDFPMAYCDPKSVDREKDLYMVDEVFPTVANEVFQVHYNPKHKWYWVRDQLDSEITIFQAYDTEKAQELAVPYCSFDLGAAGSAPETIHSISPSRIVPSSFHLMDVDSGAGDFGKAHLAGWIPTPPNSAPLFDPLSISAAALQRLLASGKITSVQILNEYYRQILSYNGYLKAIYKLAPGAIARAEQLDALRRNGTFLGPLHGIPVLLKDNIGTDSSFEMDTTAGTMALVGSFAVRNAPIVDRDEGTASPVER</sequence>
<comment type="caution">
    <text evidence="4">The sequence shown here is derived from an EMBL/GenBank/DDBJ whole genome shotgun (WGS) entry which is preliminary data.</text>
</comment>
<keyword evidence="1" id="KW-0560">Oxidoreductase</keyword>
<accession>A0A9P4SB52</accession>
<reference evidence="4" key="1">
    <citation type="journal article" date="2020" name="Stud. Mycol.">
        <title>101 Dothideomycetes genomes: a test case for predicting lifestyles and emergence of pathogens.</title>
        <authorList>
            <person name="Haridas S."/>
            <person name="Albert R."/>
            <person name="Binder M."/>
            <person name="Bloem J."/>
            <person name="Labutti K."/>
            <person name="Salamov A."/>
            <person name="Andreopoulos B."/>
            <person name="Baker S."/>
            <person name="Barry K."/>
            <person name="Bills G."/>
            <person name="Bluhm B."/>
            <person name="Cannon C."/>
            <person name="Castanera R."/>
            <person name="Culley D."/>
            <person name="Daum C."/>
            <person name="Ezra D."/>
            <person name="Gonzalez J."/>
            <person name="Henrissat B."/>
            <person name="Kuo A."/>
            <person name="Liang C."/>
            <person name="Lipzen A."/>
            <person name="Lutzoni F."/>
            <person name="Magnuson J."/>
            <person name="Mondo S."/>
            <person name="Nolan M."/>
            <person name="Ohm R."/>
            <person name="Pangilinan J."/>
            <person name="Park H.-J."/>
            <person name="Ramirez L."/>
            <person name="Alfaro M."/>
            <person name="Sun H."/>
            <person name="Tritt A."/>
            <person name="Yoshinaga Y."/>
            <person name="Zwiers L.-H."/>
            <person name="Turgeon B."/>
            <person name="Goodwin S."/>
            <person name="Spatafora J."/>
            <person name="Crous P."/>
            <person name="Grigoriev I."/>
        </authorList>
    </citation>
    <scope>NUCLEOTIDE SEQUENCE</scope>
    <source>
        <strain evidence="4">CBS 101060</strain>
    </source>
</reference>
<comment type="similarity">
    <text evidence="2">Belongs to the asaB hydroxylase/desaturase family.</text>
</comment>
<evidence type="ECO:0000256" key="2">
    <source>
        <dbReference type="ARBA" id="ARBA00023604"/>
    </source>
</evidence>
<dbReference type="OrthoDB" id="412788at2759"/>
<protein>
    <recommendedName>
        <fullName evidence="3">Amidase domain-containing protein</fullName>
    </recommendedName>
</protein>
<dbReference type="AlphaFoldDB" id="A0A9P4SB52"/>
<evidence type="ECO:0000313" key="5">
    <source>
        <dbReference type="Proteomes" id="UP000799429"/>
    </source>
</evidence>
<dbReference type="GO" id="GO:0016491">
    <property type="term" value="F:oxidoreductase activity"/>
    <property type="evidence" value="ECO:0007669"/>
    <property type="project" value="UniProtKB-KW"/>
</dbReference>
<organism evidence="4 5">
    <name type="scientific">Patellaria atrata CBS 101060</name>
    <dbReference type="NCBI Taxonomy" id="1346257"/>
    <lineage>
        <taxon>Eukaryota</taxon>
        <taxon>Fungi</taxon>
        <taxon>Dikarya</taxon>
        <taxon>Ascomycota</taxon>
        <taxon>Pezizomycotina</taxon>
        <taxon>Dothideomycetes</taxon>
        <taxon>Dothideomycetes incertae sedis</taxon>
        <taxon>Patellariales</taxon>
        <taxon>Patellariaceae</taxon>
        <taxon>Patellaria</taxon>
    </lineage>
</organism>
<dbReference type="InterPro" id="IPR023631">
    <property type="entry name" value="Amidase_dom"/>
</dbReference>
<dbReference type="Gene3D" id="3.90.1300.10">
    <property type="entry name" value="Amidase signature (AS) domain"/>
    <property type="match status" value="1"/>
</dbReference>
<dbReference type="Pfam" id="PF01425">
    <property type="entry name" value="Amidase"/>
    <property type="match status" value="1"/>
</dbReference>
<dbReference type="Proteomes" id="UP000799429">
    <property type="component" value="Unassembled WGS sequence"/>
</dbReference>
<dbReference type="InterPro" id="IPR044053">
    <property type="entry name" value="AsaB-like"/>
</dbReference>
<name>A0A9P4SB52_9PEZI</name>
<proteinExistence type="inferred from homology"/>